<dbReference type="GO" id="GO:0000506">
    <property type="term" value="C:glycosylphosphatidylinositol-N-acetylglucosaminyltransferase (GPI-GnT) complex"/>
    <property type="evidence" value="ECO:0007669"/>
    <property type="project" value="InterPro"/>
</dbReference>
<dbReference type="PANTHER" id="PTHR15231">
    <property type="entry name" value="PHOSPHATIDYLINOSITOL N-ACETYLGLUCOSAMINYLTRANSFERASE SUBUNIT H"/>
    <property type="match status" value="1"/>
</dbReference>
<keyword evidence="3" id="KW-0472">Membrane</keyword>
<comment type="pathway">
    <text evidence="1">Glycolipid biosynthesis; glycosylphosphatidylinositol-anchor biosynthesis.</text>
</comment>
<evidence type="ECO:0000259" key="4">
    <source>
        <dbReference type="Pfam" id="PF10181"/>
    </source>
</evidence>
<comment type="caution">
    <text evidence="5">The sequence shown here is derived from an EMBL/GenBank/DDBJ whole genome shotgun (WGS) entry which is preliminary data.</text>
</comment>
<dbReference type="UniPathway" id="UPA00196"/>
<name>A0A6G0X8Z9_9STRA</name>
<dbReference type="VEuPathDB" id="FungiDB:AeMF1_006310"/>
<accession>A0A6G0X8Z9</accession>
<dbReference type="Pfam" id="PF10181">
    <property type="entry name" value="PIG-H"/>
    <property type="match status" value="1"/>
</dbReference>
<dbReference type="Proteomes" id="UP000481153">
    <property type="component" value="Unassembled WGS sequence"/>
</dbReference>
<protein>
    <recommendedName>
        <fullName evidence="4">Phosphatidylinositol N-acetylglucosaminyltransferase subunit H conserved domain-containing protein</fullName>
    </recommendedName>
</protein>
<dbReference type="InterPro" id="IPR044215">
    <property type="entry name" value="PIG-H"/>
</dbReference>
<evidence type="ECO:0000313" key="5">
    <source>
        <dbReference type="EMBL" id="KAF0736548.1"/>
    </source>
</evidence>
<organism evidence="5 6">
    <name type="scientific">Aphanomyces euteiches</name>
    <dbReference type="NCBI Taxonomy" id="100861"/>
    <lineage>
        <taxon>Eukaryota</taxon>
        <taxon>Sar</taxon>
        <taxon>Stramenopiles</taxon>
        <taxon>Oomycota</taxon>
        <taxon>Saprolegniomycetes</taxon>
        <taxon>Saprolegniales</taxon>
        <taxon>Verrucalvaceae</taxon>
        <taxon>Aphanomyces</taxon>
    </lineage>
</organism>
<dbReference type="GO" id="GO:0006506">
    <property type="term" value="P:GPI anchor biosynthetic process"/>
    <property type="evidence" value="ECO:0007669"/>
    <property type="project" value="UniProtKB-UniPathway"/>
</dbReference>
<gene>
    <name evidence="5" type="ORF">Ae201684_007558</name>
</gene>
<comment type="similarity">
    <text evidence="2">Belongs to the PIGH family.</text>
</comment>
<keyword evidence="3" id="KW-0812">Transmembrane</keyword>
<sequence length="197" mass="22079">MDLRITTYGTDAKEYTLVSKGSNAQGYTILLAMLSLLMNVALLSVVFILVSPIVQPYLSKTGTMAWLSLPKPHSVQSVLWIALPVFAICFFLKSSFGSTVIEESVLVIPQIGVQLRKKQQNGHEKFMFLEATSIKAVVINEAITFSDVIYYLAFIVQDESKMILAFEAFRPRVIALQKIYRGTKQLLFPDDSKMSML</sequence>
<feature type="domain" description="Phosphatidylinositol N-acetylglucosaminyltransferase subunit H conserved" evidence="4">
    <location>
        <begin position="104"/>
        <end position="167"/>
    </location>
</feature>
<dbReference type="AlphaFoldDB" id="A0A6G0X8Z9"/>
<feature type="transmembrane region" description="Helical" evidence="3">
    <location>
        <begin position="29"/>
        <end position="54"/>
    </location>
</feature>
<keyword evidence="3" id="KW-1133">Transmembrane helix</keyword>
<evidence type="ECO:0000256" key="2">
    <source>
        <dbReference type="ARBA" id="ARBA00009610"/>
    </source>
</evidence>
<feature type="transmembrane region" description="Helical" evidence="3">
    <location>
        <begin position="74"/>
        <end position="92"/>
    </location>
</feature>
<dbReference type="EMBL" id="VJMJ01000089">
    <property type="protein sequence ID" value="KAF0736548.1"/>
    <property type="molecule type" value="Genomic_DNA"/>
</dbReference>
<dbReference type="PANTHER" id="PTHR15231:SF1">
    <property type="entry name" value="PHOSPHATIDYLINOSITOL N-ACETYLGLUCOSAMINYLTRANSFERASE SUBUNIT H"/>
    <property type="match status" value="1"/>
</dbReference>
<keyword evidence="6" id="KW-1185">Reference proteome</keyword>
<proteinExistence type="inferred from homology"/>
<reference evidence="5 6" key="1">
    <citation type="submission" date="2019-07" db="EMBL/GenBank/DDBJ databases">
        <title>Genomics analysis of Aphanomyces spp. identifies a new class of oomycete effector associated with host adaptation.</title>
        <authorList>
            <person name="Gaulin E."/>
        </authorList>
    </citation>
    <scope>NUCLEOTIDE SEQUENCE [LARGE SCALE GENOMIC DNA]</scope>
    <source>
        <strain evidence="5 6">ATCC 201684</strain>
    </source>
</reference>
<dbReference type="InterPro" id="IPR019328">
    <property type="entry name" value="PIGH-H_dom"/>
</dbReference>
<evidence type="ECO:0000313" key="6">
    <source>
        <dbReference type="Proteomes" id="UP000481153"/>
    </source>
</evidence>
<evidence type="ECO:0000256" key="1">
    <source>
        <dbReference type="ARBA" id="ARBA00004687"/>
    </source>
</evidence>
<evidence type="ECO:0000256" key="3">
    <source>
        <dbReference type="SAM" id="Phobius"/>
    </source>
</evidence>